<feature type="compositionally biased region" description="Pro residues" evidence="1">
    <location>
        <begin position="155"/>
        <end position="165"/>
    </location>
</feature>
<feature type="compositionally biased region" description="Basic and acidic residues" evidence="1">
    <location>
        <begin position="1"/>
        <end position="10"/>
    </location>
</feature>
<reference evidence="2 3" key="1">
    <citation type="submission" date="2017-09" db="EMBL/GenBank/DDBJ databases">
        <authorList>
            <person name="Lee N."/>
            <person name="Cho B.-K."/>
        </authorList>
    </citation>
    <scope>NUCLEOTIDE SEQUENCE [LARGE SCALE GENOMIC DNA]</scope>
    <source>
        <strain evidence="2 3">ATCC 13879</strain>
    </source>
</reference>
<evidence type="ECO:0000313" key="2">
    <source>
        <dbReference type="EMBL" id="QEV04868.1"/>
    </source>
</evidence>
<dbReference type="PRINTS" id="PR01217">
    <property type="entry name" value="PRICHEXTENSN"/>
</dbReference>
<dbReference type="GeneID" id="95533619"/>
<dbReference type="Proteomes" id="UP000326041">
    <property type="component" value="Chromosome"/>
</dbReference>
<feature type="region of interest" description="Disordered" evidence="1">
    <location>
        <begin position="1"/>
        <end position="25"/>
    </location>
</feature>
<gene>
    <name evidence="2" type="ORF">CP972_03345</name>
</gene>
<accession>A0ABX6AQZ0</accession>
<keyword evidence="3" id="KW-1185">Reference proteome</keyword>
<organism evidence="2 3">
    <name type="scientific">Streptomyces prasinus</name>
    <dbReference type="NCBI Taxonomy" id="67345"/>
    <lineage>
        <taxon>Bacteria</taxon>
        <taxon>Bacillati</taxon>
        <taxon>Actinomycetota</taxon>
        <taxon>Actinomycetes</taxon>
        <taxon>Kitasatosporales</taxon>
        <taxon>Streptomycetaceae</taxon>
        <taxon>Streptomyces</taxon>
    </lineage>
</organism>
<feature type="compositionally biased region" description="Pro residues" evidence="1">
    <location>
        <begin position="80"/>
        <end position="95"/>
    </location>
</feature>
<dbReference type="EMBL" id="CP023697">
    <property type="protein sequence ID" value="QEV04868.1"/>
    <property type="molecule type" value="Genomic_DNA"/>
</dbReference>
<sequence>MDDFERELTHMMRGAGQQTSFDSEQRKRLYQGIRARHRSRTLWRAGGSALAVAGLSAGLALLPGLGSGTQPPADRRPLPATSPTPPPVLPTPTPPATSSVPSTSLPPVSPPVSTVPAAGTAGSGLPTSAPPPATPSGGGRTPVPSSPPVTTASATPPPTSEPPHSPSFSAGLESAGSG</sequence>
<evidence type="ECO:0000313" key="3">
    <source>
        <dbReference type="Proteomes" id="UP000326041"/>
    </source>
</evidence>
<dbReference type="RefSeq" id="WP_150475064.1">
    <property type="nucleotide sequence ID" value="NZ_CP023697.1"/>
</dbReference>
<protein>
    <submittedName>
        <fullName evidence="2">Cellulase</fullName>
    </submittedName>
</protein>
<proteinExistence type="predicted"/>
<feature type="region of interest" description="Disordered" evidence="1">
    <location>
        <begin position="61"/>
        <end position="178"/>
    </location>
</feature>
<evidence type="ECO:0000256" key="1">
    <source>
        <dbReference type="SAM" id="MobiDB-lite"/>
    </source>
</evidence>
<feature type="compositionally biased region" description="Low complexity" evidence="1">
    <location>
        <begin position="96"/>
        <end position="127"/>
    </location>
</feature>
<name>A0ABX6AQZ0_9ACTN</name>